<dbReference type="KEGG" id="geh:HYN69_02455"/>
<organism evidence="2 3">
    <name type="scientific">Paragemmobacter aquarius</name>
    <dbReference type="NCBI Taxonomy" id="2169400"/>
    <lineage>
        <taxon>Bacteria</taxon>
        <taxon>Pseudomonadati</taxon>
        <taxon>Pseudomonadota</taxon>
        <taxon>Alphaproteobacteria</taxon>
        <taxon>Rhodobacterales</taxon>
        <taxon>Paracoccaceae</taxon>
        <taxon>Paragemmobacter</taxon>
    </lineage>
</organism>
<evidence type="ECO:0000313" key="3">
    <source>
        <dbReference type="Proteomes" id="UP000244496"/>
    </source>
</evidence>
<evidence type="ECO:0000259" key="1">
    <source>
        <dbReference type="Pfam" id="PF01471"/>
    </source>
</evidence>
<dbReference type="Proteomes" id="UP000244496">
    <property type="component" value="Chromosome"/>
</dbReference>
<dbReference type="EMBL" id="CP028918">
    <property type="protein sequence ID" value="AWB50180.1"/>
    <property type="molecule type" value="Genomic_DNA"/>
</dbReference>
<dbReference type="InterPro" id="IPR036365">
    <property type="entry name" value="PGBD-like_sf"/>
</dbReference>
<name>A0A2S0UQY1_9RHOB</name>
<reference evidence="2 3" key="1">
    <citation type="submission" date="2018-04" db="EMBL/GenBank/DDBJ databases">
        <title>Genome sequencing of Gemmobacter.</title>
        <authorList>
            <person name="Yi H."/>
            <person name="Baek M.-G."/>
        </authorList>
    </citation>
    <scope>NUCLEOTIDE SEQUENCE [LARGE SCALE GENOMIC DNA]</scope>
    <source>
        <strain evidence="2 3">HYN0069</strain>
    </source>
</reference>
<dbReference type="AlphaFoldDB" id="A0A2S0UQY1"/>
<sequence length="121" mass="13674">MYREPVYREPVYQQPRVIYRDPPPVVYQQPRYVEPVYAPRPTHTTSVYRTAAAQAFNSYSLTERRAIQRRLAAQGYYYGGIDGSFGPGTYSAVASYAADLGVSQRLSSREGAFGIYDGLIF</sequence>
<dbReference type="InterPro" id="IPR002477">
    <property type="entry name" value="Peptidoglycan-bd-like"/>
</dbReference>
<keyword evidence="3" id="KW-1185">Reference proteome</keyword>
<feature type="domain" description="Peptidoglycan binding-like" evidence="1">
    <location>
        <begin position="63"/>
        <end position="96"/>
    </location>
</feature>
<accession>A0A2S0UQY1</accession>
<evidence type="ECO:0000313" key="2">
    <source>
        <dbReference type="EMBL" id="AWB50180.1"/>
    </source>
</evidence>
<dbReference type="Pfam" id="PF01471">
    <property type="entry name" value="PG_binding_1"/>
    <property type="match status" value="1"/>
</dbReference>
<dbReference type="InterPro" id="IPR036366">
    <property type="entry name" value="PGBDSf"/>
</dbReference>
<gene>
    <name evidence="2" type="ORF">HYN69_02455</name>
</gene>
<dbReference type="Gene3D" id="1.10.101.10">
    <property type="entry name" value="PGBD-like superfamily/PGBD"/>
    <property type="match status" value="1"/>
</dbReference>
<proteinExistence type="predicted"/>
<dbReference type="SUPFAM" id="SSF47090">
    <property type="entry name" value="PGBD-like"/>
    <property type="match status" value="1"/>
</dbReference>
<protein>
    <recommendedName>
        <fullName evidence="1">Peptidoglycan binding-like domain-containing protein</fullName>
    </recommendedName>
</protein>